<proteinExistence type="predicted"/>
<name>A0ABX2EEP2_9BURK</name>
<feature type="region of interest" description="Disordered" evidence="1">
    <location>
        <begin position="1"/>
        <end position="22"/>
    </location>
</feature>
<reference evidence="2 3" key="1">
    <citation type="submission" date="2020-05" db="EMBL/GenBank/DDBJ databases">
        <title>Aquincola sp. isolate from soil.</title>
        <authorList>
            <person name="Han J."/>
            <person name="Kim D.-U."/>
        </authorList>
    </citation>
    <scope>NUCLEOTIDE SEQUENCE [LARGE SCALE GENOMIC DNA]</scope>
    <source>
        <strain evidence="2 3">S2</strain>
    </source>
</reference>
<protein>
    <submittedName>
        <fullName evidence="2">Uncharacterized protein</fullName>
    </submittedName>
</protein>
<sequence>MNPQKPSPSVTPGAAAHPTPLTRRQRLRLELLSTVESLRRRRADTIDAGFIEDYVALDWLEWHGGSLRLTVTGTNICNQIRAGMN</sequence>
<dbReference type="EMBL" id="JABRWJ010000002">
    <property type="protein sequence ID" value="NRF67076.1"/>
    <property type="molecule type" value="Genomic_DNA"/>
</dbReference>
<dbReference type="RefSeq" id="WP_173122161.1">
    <property type="nucleotide sequence ID" value="NZ_JABRWJ010000002.1"/>
</dbReference>
<keyword evidence="3" id="KW-1185">Reference proteome</keyword>
<organism evidence="2 3">
    <name type="scientific">Pseudaquabacterium terrae</name>
    <dbReference type="NCBI Taxonomy" id="2732868"/>
    <lineage>
        <taxon>Bacteria</taxon>
        <taxon>Pseudomonadati</taxon>
        <taxon>Pseudomonadota</taxon>
        <taxon>Betaproteobacteria</taxon>
        <taxon>Burkholderiales</taxon>
        <taxon>Sphaerotilaceae</taxon>
        <taxon>Pseudaquabacterium</taxon>
    </lineage>
</organism>
<dbReference type="Proteomes" id="UP000737171">
    <property type="component" value="Unassembled WGS sequence"/>
</dbReference>
<evidence type="ECO:0000313" key="2">
    <source>
        <dbReference type="EMBL" id="NRF67076.1"/>
    </source>
</evidence>
<gene>
    <name evidence="2" type="ORF">HLB44_08795</name>
</gene>
<feature type="compositionally biased region" description="Polar residues" evidence="1">
    <location>
        <begin position="1"/>
        <end position="10"/>
    </location>
</feature>
<evidence type="ECO:0000256" key="1">
    <source>
        <dbReference type="SAM" id="MobiDB-lite"/>
    </source>
</evidence>
<evidence type="ECO:0000313" key="3">
    <source>
        <dbReference type="Proteomes" id="UP000737171"/>
    </source>
</evidence>
<accession>A0ABX2EEP2</accession>
<comment type="caution">
    <text evidence="2">The sequence shown here is derived from an EMBL/GenBank/DDBJ whole genome shotgun (WGS) entry which is preliminary data.</text>
</comment>